<gene>
    <name evidence="5" type="ORF">ACFQEY_12655</name>
</gene>
<evidence type="ECO:0000313" key="5">
    <source>
        <dbReference type="EMBL" id="MFC6889863.1"/>
    </source>
</evidence>
<dbReference type="PANTHER" id="PTHR43384">
    <property type="entry name" value="SEPTUM SITE-DETERMINING PROTEIN MIND HOMOLOG, CHLOROPLASTIC-RELATED"/>
    <property type="match status" value="1"/>
</dbReference>
<keyword evidence="1" id="KW-0547">Nucleotide-binding</keyword>
<proteinExistence type="predicted"/>
<accession>A0ABD5UKR3</accession>
<keyword evidence="6" id="KW-1185">Reference proteome</keyword>
<dbReference type="Pfam" id="PF01656">
    <property type="entry name" value="CbiA"/>
    <property type="match status" value="1"/>
</dbReference>
<dbReference type="PANTHER" id="PTHR43384:SF6">
    <property type="entry name" value="SEPTUM SITE-DETERMINING PROTEIN MIND HOMOLOG, CHLOROPLASTIC"/>
    <property type="match status" value="1"/>
</dbReference>
<dbReference type="AlphaFoldDB" id="A0ABD5UKR3"/>
<evidence type="ECO:0000256" key="2">
    <source>
        <dbReference type="ARBA" id="ARBA00022840"/>
    </source>
</evidence>
<dbReference type="InterPro" id="IPR050625">
    <property type="entry name" value="ParA/MinD_ATPase"/>
</dbReference>
<dbReference type="Gene3D" id="3.40.50.300">
    <property type="entry name" value="P-loop containing nucleotide triphosphate hydrolases"/>
    <property type="match status" value="1"/>
</dbReference>
<evidence type="ECO:0000259" key="4">
    <source>
        <dbReference type="Pfam" id="PF01656"/>
    </source>
</evidence>
<reference evidence="5 6" key="1">
    <citation type="journal article" date="2019" name="Int. J. Syst. Evol. Microbiol.">
        <title>The Global Catalogue of Microorganisms (GCM) 10K type strain sequencing project: providing services to taxonomists for standard genome sequencing and annotation.</title>
        <authorList>
            <consortium name="The Broad Institute Genomics Platform"/>
            <consortium name="The Broad Institute Genome Sequencing Center for Infectious Disease"/>
            <person name="Wu L."/>
            <person name="Ma J."/>
        </authorList>
    </citation>
    <scope>NUCLEOTIDE SEQUENCE [LARGE SCALE GENOMIC DNA]</scope>
    <source>
        <strain evidence="5 6">Y73</strain>
    </source>
</reference>
<feature type="region of interest" description="Disordered" evidence="3">
    <location>
        <begin position="48"/>
        <end position="90"/>
    </location>
</feature>
<dbReference type="RefSeq" id="WP_379769082.1">
    <property type="nucleotide sequence ID" value="NZ_JBHSXI010000012.1"/>
</dbReference>
<dbReference type="InterPro" id="IPR027417">
    <property type="entry name" value="P-loop_NTPase"/>
</dbReference>
<evidence type="ECO:0000256" key="1">
    <source>
        <dbReference type="ARBA" id="ARBA00022741"/>
    </source>
</evidence>
<name>A0ABD5UKR3_9EURY</name>
<feature type="domain" description="CobQ/CobB/MinD/ParA nucleotide binding" evidence="4">
    <location>
        <begin position="2"/>
        <end position="151"/>
    </location>
</feature>
<sequence>MIAVAGGKGGSGKTTTTVGLARALSRRGAPVVAVDADWDLPNLTELAAETRASGTGSATDRGTADPDPITGPDAATTRPNEASTRPNEASTVVEALRNDEPIPLDRSRPTVLGAPKFPRSVDARTILDSLDGVLPDETPVLLDCPAGASPDAAAPLRVADRCLLVTPLRRPALRDAAKTAAIARRLNCPPVGVVAVRTDSVPEPVADLFGCLVVERIPSASPEPLSAPAVTAAYDGLARRLVEEYGAGRWRIA</sequence>
<evidence type="ECO:0000313" key="6">
    <source>
        <dbReference type="Proteomes" id="UP001596333"/>
    </source>
</evidence>
<feature type="compositionally biased region" description="Polar residues" evidence="3">
    <location>
        <begin position="77"/>
        <end position="90"/>
    </location>
</feature>
<dbReference type="SUPFAM" id="SSF52540">
    <property type="entry name" value="P-loop containing nucleoside triphosphate hydrolases"/>
    <property type="match status" value="1"/>
</dbReference>
<dbReference type="InterPro" id="IPR002586">
    <property type="entry name" value="CobQ/CobB/MinD/ParA_Nub-bd_dom"/>
</dbReference>
<dbReference type="GO" id="GO:0005524">
    <property type="term" value="F:ATP binding"/>
    <property type="evidence" value="ECO:0007669"/>
    <property type="project" value="UniProtKB-KW"/>
</dbReference>
<organism evidence="5 6">
    <name type="scientific">Halorubrum trueperi</name>
    <dbReference type="NCBI Taxonomy" id="2004704"/>
    <lineage>
        <taxon>Archaea</taxon>
        <taxon>Methanobacteriati</taxon>
        <taxon>Methanobacteriota</taxon>
        <taxon>Stenosarchaea group</taxon>
        <taxon>Halobacteria</taxon>
        <taxon>Halobacteriales</taxon>
        <taxon>Haloferacaceae</taxon>
        <taxon>Halorubrum</taxon>
    </lineage>
</organism>
<protein>
    <submittedName>
        <fullName evidence="5">MinD/ParA family protein</fullName>
    </submittedName>
</protein>
<comment type="caution">
    <text evidence="5">The sequence shown here is derived from an EMBL/GenBank/DDBJ whole genome shotgun (WGS) entry which is preliminary data.</text>
</comment>
<dbReference type="Proteomes" id="UP001596333">
    <property type="component" value="Unassembled WGS sequence"/>
</dbReference>
<keyword evidence="2" id="KW-0067">ATP-binding</keyword>
<evidence type="ECO:0000256" key="3">
    <source>
        <dbReference type="SAM" id="MobiDB-lite"/>
    </source>
</evidence>
<dbReference type="EMBL" id="JBHSXI010000012">
    <property type="protein sequence ID" value="MFC6889863.1"/>
    <property type="molecule type" value="Genomic_DNA"/>
</dbReference>